<accession>A0A2P5CMJ8</accession>
<protein>
    <submittedName>
        <fullName evidence="2">Uncharacterized protein</fullName>
    </submittedName>
</protein>
<evidence type="ECO:0000313" key="3">
    <source>
        <dbReference type="Proteomes" id="UP000237105"/>
    </source>
</evidence>
<comment type="caution">
    <text evidence="2">The sequence shown here is derived from an EMBL/GenBank/DDBJ whole genome shotgun (WGS) entry which is preliminary data.</text>
</comment>
<dbReference type="EMBL" id="JXTB01000114">
    <property type="protein sequence ID" value="PON62236.1"/>
    <property type="molecule type" value="Genomic_DNA"/>
</dbReference>
<gene>
    <name evidence="2" type="ORF">PanWU01x14_139360</name>
</gene>
<evidence type="ECO:0000313" key="2">
    <source>
        <dbReference type="EMBL" id="PON62236.1"/>
    </source>
</evidence>
<reference evidence="3" key="1">
    <citation type="submission" date="2016-06" db="EMBL/GenBank/DDBJ databases">
        <title>Parallel loss of symbiosis genes in relatives of nitrogen-fixing non-legume Parasponia.</title>
        <authorList>
            <person name="Van Velzen R."/>
            <person name="Holmer R."/>
            <person name="Bu F."/>
            <person name="Rutten L."/>
            <person name="Van Zeijl A."/>
            <person name="Liu W."/>
            <person name="Santuari L."/>
            <person name="Cao Q."/>
            <person name="Sharma T."/>
            <person name="Shen D."/>
            <person name="Roswanjaya Y."/>
            <person name="Wardhani T."/>
            <person name="Kalhor M.S."/>
            <person name="Jansen J."/>
            <person name="Van den Hoogen J."/>
            <person name="Gungor B."/>
            <person name="Hartog M."/>
            <person name="Hontelez J."/>
            <person name="Verver J."/>
            <person name="Yang W.-C."/>
            <person name="Schijlen E."/>
            <person name="Repin R."/>
            <person name="Schilthuizen M."/>
            <person name="Schranz E."/>
            <person name="Heidstra R."/>
            <person name="Miyata K."/>
            <person name="Fedorova E."/>
            <person name="Kohlen W."/>
            <person name="Bisseling T."/>
            <person name="Smit S."/>
            <person name="Geurts R."/>
        </authorList>
    </citation>
    <scope>NUCLEOTIDE SEQUENCE [LARGE SCALE GENOMIC DNA]</scope>
    <source>
        <strain evidence="3">cv. WU1-14</strain>
    </source>
</reference>
<proteinExistence type="predicted"/>
<sequence length="74" mass="7983">MKTIATTPDPLEVGTFECGRDEGKKGATHGKSRDVVASLEARVSRIESNLGTLGKRVDDIDHRCDVASKMRLVG</sequence>
<feature type="region of interest" description="Disordered" evidence="1">
    <location>
        <begin position="1"/>
        <end position="31"/>
    </location>
</feature>
<name>A0A2P5CMJ8_PARAD</name>
<keyword evidence="3" id="KW-1185">Reference proteome</keyword>
<organism evidence="2 3">
    <name type="scientific">Parasponia andersonii</name>
    <name type="common">Sponia andersonii</name>
    <dbReference type="NCBI Taxonomy" id="3476"/>
    <lineage>
        <taxon>Eukaryota</taxon>
        <taxon>Viridiplantae</taxon>
        <taxon>Streptophyta</taxon>
        <taxon>Embryophyta</taxon>
        <taxon>Tracheophyta</taxon>
        <taxon>Spermatophyta</taxon>
        <taxon>Magnoliopsida</taxon>
        <taxon>eudicotyledons</taxon>
        <taxon>Gunneridae</taxon>
        <taxon>Pentapetalae</taxon>
        <taxon>rosids</taxon>
        <taxon>fabids</taxon>
        <taxon>Rosales</taxon>
        <taxon>Cannabaceae</taxon>
        <taxon>Parasponia</taxon>
    </lineage>
</organism>
<evidence type="ECO:0000256" key="1">
    <source>
        <dbReference type="SAM" id="MobiDB-lite"/>
    </source>
</evidence>
<dbReference type="AlphaFoldDB" id="A0A2P5CMJ8"/>
<dbReference type="Proteomes" id="UP000237105">
    <property type="component" value="Unassembled WGS sequence"/>
</dbReference>